<keyword evidence="2" id="KW-1185">Reference proteome</keyword>
<proteinExistence type="predicted"/>
<accession>A0A0S4SU13</accession>
<evidence type="ECO:0000313" key="2">
    <source>
        <dbReference type="Proteomes" id="UP000052237"/>
    </source>
</evidence>
<organism evidence="1 2">
    <name type="scientific">Campylobacter hyointestinalis subsp. hyointestinalis</name>
    <dbReference type="NCBI Taxonomy" id="91352"/>
    <lineage>
        <taxon>Bacteria</taxon>
        <taxon>Pseudomonadati</taxon>
        <taxon>Campylobacterota</taxon>
        <taxon>Epsilonproteobacteria</taxon>
        <taxon>Campylobacterales</taxon>
        <taxon>Campylobacteraceae</taxon>
        <taxon>Campylobacter</taxon>
    </lineage>
</organism>
<comment type="caution">
    <text evidence="1">The sequence shown here is derived from an EMBL/GenBank/DDBJ whole genome shotgun (WGS) entry which is preliminary data.</text>
</comment>
<dbReference type="AlphaFoldDB" id="A0A0S4SU13"/>
<reference evidence="1 2" key="1">
    <citation type="submission" date="2015-11" db="EMBL/GenBank/DDBJ databases">
        <authorList>
            <consortium name="Pathogen Informatics"/>
        </authorList>
    </citation>
    <scope>NUCLEOTIDE SEQUENCE [LARGE SCALE GENOMIC DNA]</scope>
    <source>
        <strain evidence="1 2">006A-0059</strain>
    </source>
</reference>
<evidence type="ECO:0000313" key="1">
    <source>
        <dbReference type="EMBL" id="CUU89860.1"/>
    </source>
</evidence>
<gene>
    <name evidence="1" type="ORF">ERS686654_02036</name>
</gene>
<protein>
    <submittedName>
        <fullName evidence="1">Uncharacterized protein</fullName>
    </submittedName>
</protein>
<dbReference type="Proteomes" id="UP000052237">
    <property type="component" value="Unassembled WGS sequence"/>
</dbReference>
<dbReference type="EMBL" id="FAVB01000007">
    <property type="protein sequence ID" value="CUU89860.1"/>
    <property type="molecule type" value="Genomic_DNA"/>
</dbReference>
<sequence length="30" mass="3525">MRGIEFRDIQFKAIHKVIGFCAEKCGKENR</sequence>
<name>A0A0S4SU13_CAMHY</name>